<dbReference type="InterPro" id="IPR025724">
    <property type="entry name" value="GAG-pre-integrase_dom"/>
</dbReference>
<proteinExistence type="predicted"/>
<dbReference type="AlphaFoldDB" id="A0A151QUW6"/>
<dbReference type="Gramene" id="C.cajan_42979.t">
    <property type="protein sequence ID" value="C.cajan_42979.t.cds1"/>
    <property type="gene ID" value="C.cajan_42979"/>
</dbReference>
<feature type="domain" description="GAG-pre-integrase" evidence="1">
    <location>
        <begin position="1"/>
        <end position="34"/>
    </location>
</feature>
<gene>
    <name evidence="2" type="ORF">KK1_044983</name>
</gene>
<evidence type="ECO:0000259" key="1">
    <source>
        <dbReference type="Pfam" id="PF13976"/>
    </source>
</evidence>
<keyword evidence="3" id="KW-1185">Reference proteome</keyword>
<organism evidence="2 3">
    <name type="scientific">Cajanus cajan</name>
    <name type="common">Pigeon pea</name>
    <name type="synonym">Cajanus indicus</name>
    <dbReference type="NCBI Taxonomy" id="3821"/>
    <lineage>
        <taxon>Eukaryota</taxon>
        <taxon>Viridiplantae</taxon>
        <taxon>Streptophyta</taxon>
        <taxon>Embryophyta</taxon>
        <taxon>Tracheophyta</taxon>
        <taxon>Spermatophyta</taxon>
        <taxon>Magnoliopsida</taxon>
        <taxon>eudicotyledons</taxon>
        <taxon>Gunneridae</taxon>
        <taxon>Pentapetalae</taxon>
        <taxon>rosids</taxon>
        <taxon>fabids</taxon>
        <taxon>Fabales</taxon>
        <taxon>Fabaceae</taxon>
        <taxon>Papilionoideae</taxon>
        <taxon>50 kb inversion clade</taxon>
        <taxon>NPAAA clade</taxon>
        <taxon>indigoferoid/millettioid clade</taxon>
        <taxon>Phaseoleae</taxon>
        <taxon>Cajanus</taxon>
    </lineage>
</organism>
<evidence type="ECO:0000313" key="3">
    <source>
        <dbReference type="Proteomes" id="UP000075243"/>
    </source>
</evidence>
<sequence length="52" mass="5946">MSEKGMKILVSKGKIRKLKEVEVGFCEPCVFGKQKRVTFTKLGRITILCHLH</sequence>
<name>A0A151QUW6_CAJCA</name>
<dbReference type="Proteomes" id="UP000075243">
    <property type="component" value="Unassembled WGS sequence"/>
</dbReference>
<protein>
    <recommendedName>
        <fullName evidence="1">GAG-pre-integrase domain-containing protein</fullName>
    </recommendedName>
</protein>
<evidence type="ECO:0000313" key="2">
    <source>
        <dbReference type="EMBL" id="KYP34100.1"/>
    </source>
</evidence>
<accession>A0A151QUW6</accession>
<dbReference type="EMBL" id="KQ484684">
    <property type="protein sequence ID" value="KYP34100.1"/>
    <property type="molecule type" value="Genomic_DNA"/>
</dbReference>
<dbReference type="Pfam" id="PF13976">
    <property type="entry name" value="gag_pre-integrs"/>
    <property type="match status" value="1"/>
</dbReference>
<reference evidence="2" key="1">
    <citation type="journal article" date="2012" name="Nat. Biotechnol.">
        <title>Draft genome sequence of pigeonpea (Cajanus cajan), an orphan legume crop of resource-poor farmers.</title>
        <authorList>
            <person name="Varshney R.K."/>
            <person name="Chen W."/>
            <person name="Li Y."/>
            <person name="Bharti A.K."/>
            <person name="Saxena R.K."/>
            <person name="Schlueter J.A."/>
            <person name="Donoghue M.T."/>
            <person name="Azam S."/>
            <person name="Fan G."/>
            <person name="Whaley A.M."/>
            <person name="Farmer A.D."/>
            <person name="Sheridan J."/>
            <person name="Iwata A."/>
            <person name="Tuteja R."/>
            <person name="Penmetsa R.V."/>
            <person name="Wu W."/>
            <person name="Upadhyaya H.D."/>
            <person name="Yang S.P."/>
            <person name="Shah T."/>
            <person name="Saxena K.B."/>
            <person name="Michael T."/>
            <person name="McCombie W.R."/>
            <person name="Yang B."/>
            <person name="Zhang G."/>
            <person name="Yang H."/>
            <person name="Wang J."/>
            <person name="Spillane C."/>
            <person name="Cook D.R."/>
            <person name="May G.D."/>
            <person name="Xu X."/>
            <person name="Jackson S.A."/>
        </authorList>
    </citation>
    <scope>NUCLEOTIDE SEQUENCE [LARGE SCALE GENOMIC DNA]</scope>
</reference>